<dbReference type="PIRSF" id="PIRSF000654">
    <property type="entry name" value="Integrin-linked_kinase"/>
    <property type="match status" value="1"/>
</dbReference>
<dbReference type="PROSITE" id="PS00108">
    <property type="entry name" value="PROTEIN_KINASE_ST"/>
    <property type="match status" value="1"/>
</dbReference>
<dbReference type="InterPro" id="IPR051681">
    <property type="entry name" value="Ser/Thr_Kinases-Pseudokinases"/>
</dbReference>
<dbReference type="HOGENOM" id="CLU_000288_7_18_1"/>
<dbReference type="PROSITE" id="PS50011">
    <property type="entry name" value="PROTEIN_KINASE_DOM"/>
    <property type="match status" value="1"/>
</dbReference>
<reference evidence="4 5" key="1">
    <citation type="submission" date="2014-04" db="EMBL/GenBank/DDBJ databases">
        <authorList>
            <consortium name="DOE Joint Genome Institute"/>
            <person name="Kuo A."/>
            <person name="Girlanda M."/>
            <person name="Perotto S."/>
            <person name="Kohler A."/>
            <person name="Nagy L.G."/>
            <person name="Floudas D."/>
            <person name="Copeland A."/>
            <person name="Barry K.W."/>
            <person name="Cichocki N."/>
            <person name="Veneault-Fourrey C."/>
            <person name="LaButti K."/>
            <person name="Lindquist E.A."/>
            <person name="Lipzen A."/>
            <person name="Lundell T."/>
            <person name="Morin E."/>
            <person name="Murat C."/>
            <person name="Sun H."/>
            <person name="Tunlid A."/>
            <person name="Henrissat B."/>
            <person name="Grigoriev I.V."/>
            <person name="Hibbett D.S."/>
            <person name="Martin F."/>
            <person name="Nordberg H.P."/>
            <person name="Cantor M.N."/>
            <person name="Hua S.X."/>
        </authorList>
    </citation>
    <scope>NUCLEOTIDE SEQUENCE [LARGE SCALE GENOMIC DNA]</scope>
    <source>
        <strain evidence="4 5">MUT 4182</strain>
    </source>
</reference>
<gene>
    <name evidence="4" type="ORF">M407DRAFT_73924</name>
</gene>
<dbReference type="GO" id="GO:0005524">
    <property type="term" value="F:ATP binding"/>
    <property type="evidence" value="ECO:0007669"/>
    <property type="project" value="UniProtKB-KW"/>
</dbReference>
<evidence type="ECO:0000256" key="1">
    <source>
        <dbReference type="ARBA" id="ARBA00022741"/>
    </source>
</evidence>
<feature type="domain" description="Protein kinase" evidence="3">
    <location>
        <begin position="1"/>
        <end position="231"/>
    </location>
</feature>
<dbReference type="GO" id="GO:0004674">
    <property type="term" value="F:protein serine/threonine kinase activity"/>
    <property type="evidence" value="ECO:0007669"/>
    <property type="project" value="TreeGrafter"/>
</dbReference>
<dbReference type="PANTHER" id="PTHR44329:SF298">
    <property type="entry name" value="MIXED LINEAGE KINASE DOMAIN-LIKE PROTEIN"/>
    <property type="match status" value="1"/>
</dbReference>
<evidence type="ECO:0000313" key="5">
    <source>
        <dbReference type="Proteomes" id="UP000054248"/>
    </source>
</evidence>
<dbReference type="Pfam" id="PF07714">
    <property type="entry name" value="PK_Tyr_Ser-Thr"/>
    <property type="match status" value="1"/>
</dbReference>
<dbReference type="EMBL" id="KN823017">
    <property type="protein sequence ID" value="KIO26898.1"/>
    <property type="molecule type" value="Genomic_DNA"/>
</dbReference>
<name>A0A0C3KZU1_9AGAM</name>
<dbReference type="SMART" id="SM00220">
    <property type="entry name" value="S_TKc"/>
    <property type="match status" value="1"/>
</dbReference>
<dbReference type="Gene3D" id="1.10.510.10">
    <property type="entry name" value="Transferase(Phosphotransferase) domain 1"/>
    <property type="match status" value="1"/>
</dbReference>
<dbReference type="AlphaFoldDB" id="A0A0C3KZU1"/>
<accession>A0A0C3KZU1</accession>
<dbReference type="Proteomes" id="UP000054248">
    <property type="component" value="Unassembled WGS sequence"/>
</dbReference>
<feature type="non-terminal residue" evidence="4">
    <location>
        <position position="1"/>
    </location>
</feature>
<sequence length="235" mass="25969">VQRLTKELDIWMALQHPHITPLLGFVLEDDLCIISPWYTNGNVADYIVRHPDADRIKLVSDVASGLAYLHSRVSPVVHGDMKPDNVLIDDAGHAVIIDFGLSAIMEDDSTLATSLATTSLQDAGNARWMAPELLMEESCIRSPSTDVYSFGCVALQIYTGGIPFKDTPTFRIIYSLIQGEKPMVKREDYPPLCSPSVDWFYDLLVSCWDGNPTSRPSMIGVESILRTHSTGEGGR</sequence>
<dbReference type="OrthoDB" id="4062651at2759"/>
<dbReference type="InterPro" id="IPR008271">
    <property type="entry name" value="Ser/Thr_kinase_AS"/>
</dbReference>
<proteinExistence type="predicted"/>
<dbReference type="STRING" id="1051891.A0A0C3KZU1"/>
<dbReference type="PANTHER" id="PTHR44329">
    <property type="entry name" value="SERINE/THREONINE-PROTEIN KINASE TNNI3K-RELATED"/>
    <property type="match status" value="1"/>
</dbReference>
<dbReference type="InterPro" id="IPR011009">
    <property type="entry name" value="Kinase-like_dom_sf"/>
</dbReference>
<evidence type="ECO:0000256" key="2">
    <source>
        <dbReference type="ARBA" id="ARBA00022840"/>
    </source>
</evidence>
<keyword evidence="2" id="KW-0067">ATP-binding</keyword>
<dbReference type="InterPro" id="IPR001245">
    <property type="entry name" value="Ser-Thr/Tyr_kinase_cat_dom"/>
</dbReference>
<reference evidence="5" key="2">
    <citation type="submission" date="2015-01" db="EMBL/GenBank/DDBJ databases">
        <title>Evolutionary Origins and Diversification of the Mycorrhizal Mutualists.</title>
        <authorList>
            <consortium name="DOE Joint Genome Institute"/>
            <consortium name="Mycorrhizal Genomics Consortium"/>
            <person name="Kohler A."/>
            <person name="Kuo A."/>
            <person name="Nagy L.G."/>
            <person name="Floudas D."/>
            <person name="Copeland A."/>
            <person name="Barry K.W."/>
            <person name="Cichocki N."/>
            <person name="Veneault-Fourrey C."/>
            <person name="LaButti K."/>
            <person name="Lindquist E.A."/>
            <person name="Lipzen A."/>
            <person name="Lundell T."/>
            <person name="Morin E."/>
            <person name="Murat C."/>
            <person name="Riley R."/>
            <person name="Ohm R."/>
            <person name="Sun H."/>
            <person name="Tunlid A."/>
            <person name="Henrissat B."/>
            <person name="Grigoriev I.V."/>
            <person name="Hibbett D.S."/>
            <person name="Martin F."/>
        </authorList>
    </citation>
    <scope>NUCLEOTIDE SEQUENCE [LARGE SCALE GENOMIC DNA]</scope>
    <source>
        <strain evidence="5">MUT 4182</strain>
    </source>
</reference>
<evidence type="ECO:0000313" key="4">
    <source>
        <dbReference type="EMBL" id="KIO26898.1"/>
    </source>
</evidence>
<keyword evidence="5" id="KW-1185">Reference proteome</keyword>
<organism evidence="4 5">
    <name type="scientific">Tulasnella calospora MUT 4182</name>
    <dbReference type="NCBI Taxonomy" id="1051891"/>
    <lineage>
        <taxon>Eukaryota</taxon>
        <taxon>Fungi</taxon>
        <taxon>Dikarya</taxon>
        <taxon>Basidiomycota</taxon>
        <taxon>Agaricomycotina</taxon>
        <taxon>Agaricomycetes</taxon>
        <taxon>Cantharellales</taxon>
        <taxon>Tulasnellaceae</taxon>
        <taxon>Tulasnella</taxon>
    </lineage>
</organism>
<protein>
    <recommendedName>
        <fullName evidence="3">Protein kinase domain-containing protein</fullName>
    </recommendedName>
</protein>
<keyword evidence="1" id="KW-0547">Nucleotide-binding</keyword>
<evidence type="ECO:0000259" key="3">
    <source>
        <dbReference type="PROSITE" id="PS50011"/>
    </source>
</evidence>
<dbReference type="SUPFAM" id="SSF56112">
    <property type="entry name" value="Protein kinase-like (PK-like)"/>
    <property type="match status" value="1"/>
</dbReference>
<dbReference type="InterPro" id="IPR000719">
    <property type="entry name" value="Prot_kinase_dom"/>
</dbReference>